<feature type="domain" description="EGF-like" evidence="7">
    <location>
        <begin position="167"/>
        <end position="204"/>
    </location>
</feature>
<keyword evidence="2" id="KW-0732">Signal</keyword>
<dbReference type="OrthoDB" id="5800348at2759"/>
<gene>
    <name evidence="8" type="ORF">WR25_18129</name>
</gene>
<dbReference type="SMART" id="SM00181">
    <property type="entry name" value="EGF"/>
    <property type="match status" value="5"/>
</dbReference>
<dbReference type="PANTHER" id="PTHR24033:SF224">
    <property type="entry name" value="C-TYPE LECTIN"/>
    <property type="match status" value="1"/>
</dbReference>
<dbReference type="FunFam" id="2.10.25.10:FF:000004">
    <property type="entry name" value="Neurogenic locus notch 1"/>
    <property type="match status" value="1"/>
</dbReference>
<dbReference type="PROSITE" id="PS01186">
    <property type="entry name" value="EGF_2"/>
    <property type="match status" value="1"/>
</dbReference>
<feature type="domain" description="EGF-like" evidence="7">
    <location>
        <begin position="211"/>
        <end position="247"/>
    </location>
</feature>
<feature type="disulfide bond" evidence="6">
    <location>
        <begin position="137"/>
        <end position="154"/>
    </location>
</feature>
<evidence type="ECO:0000256" key="4">
    <source>
        <dbReference type="ARBA" id="ARBA00023157"/>
    </source>
</evidence>
<organism evidence="8 9">
    <name type="scientific">Diploscapter pachys</name>
    <dbReference type="NCBI Taxonomy" id="2018661"/>
    <lineage>
        <taxon>Eukaryota</taxon>
        <taxon>Metazoa</taxon>
        <taxon>Ecdysozoa</taxon>
        <taxon>Nematoda</taxon>
        <taxon>Chromadorea</taxon>
        <taxon>Rhabditida</taxon>
        <taxon>Rhabditina</taxon>
        <taxon>Rhabditomorpha</taxon>
        <taxon>Rhabditoidea</taxon>
        <taxon>Rhabditidae</taxon>
        <taxon>Diploscapter</taxon>
    </lineage>
</organism>
<keyword evidence="9" id="KW-1185">Reference proteome</keyword>
<dbReference type="InterPro" id="IPR000152">
    <property type="entry name" value="EGF-type_Asp/Asn_hydroxyl_site"/>
</dbReference>
<dbReference type="InterPro" id="IPR001881">
    <property type="entry name" value="EGF-like_Ca-bd_dom"/>
</dbReference>
<dbReference type="GO" id="GO:0005509">
    <property type="term" value="F:calcium ion binding"/>
    <property type="evidence" value="ECO:0007669"/>
    <property type="project" value="InterPro"/>
</dbReference>
<comment type="caution">
    <text evidence="8">The sequence shown here is derived from an EMBL/GenBank/DDBJ whole genome shotgun (WGS) entry which is preliminary data.</text>
</comment>
<protein>
    <recommendedName>
        <fullName evidence="7">EGF-like domain-containing protein</fullName>
    </recommendedName>
</protein>
<dbReference type="PROSITE" id="PS01187">
    <property type="entry name" value="EGF_CA"/>
    <property type="match status" value="1"/>
</dbReference>
<evidence type="ECO:0000256" key="1">
    <source>
        <dbReference type="ARBA" id="ARBA00022536"/>
    </source>
</evidence>
<dbReference type="PROSITE" id="PS00010">
    <property type="entry name" value="ASX_HYDROXYL"/>
    <property type="match status" value="1"/>
</dbReference>
<feature type="disulfide bond" evidence="6">
    <location>
        <begin position="237"/>
        <end position="246"/>
    </location>
</feature>
<evidence type="ECO:0000313" key="8">
    <source>
        <dbReference type="EMBL" id="PAV60548.1"/>
    </source>
</evidence>
<feature type="disulfide bond" evidence="6">
    <location>
        <begin position="156"/>
        <end position="165"/>
    </location>
</feature>
<evidence type="ECO:0000256" key="6">
    <source>
        <dbReference type="PROSITE-ProRule" id="PRU00076"/>
    </source>
</evidence>
<dbReference type="SMART" id="SM00179">
    <property type="entry name" value="EGF_CA"/>
    <property type="match status" value="4"/>
</dbReference>
<dbReference type="Gene3D" id="2.10.25.10">
    <property type="entry name" value="Laminin"/>
    <property type="match status" value="5"/>
</dbReference>
<evidence type="ECO:0000313" key="9">
    <source>
        <dbReference type="Proteomes" id="UP000218231"/>
    </source>
</evidence>
<dbReference type="InterPro" id="IPR051830">
    <property type="entry name" value="NOTCH_homolog"/>
</dbReference>
<name>A0A2A2JFJ4_9BILA</name>
<feature type="domain" description="EGF-like" evidence="7">
    <location>
        <begin position="80"/>
        <end position="125"/>
    </location>
</feature>
<dbReference type="SUPFAM" id="SSF57196">
    <property type="entry name" value="EGF/Laminin"/>
    <property type="match status" value="5"/>
</dbReference>
<dbReference type="Pfam" id="PF12661">
    <property type="entry name" value="hEGF"/>
    <property type="match status" value="2"/>
</dbReference>
<reference evidence="8 9" key="1">
    <citation type="journal article" date="2017" name="Curr. Biol.">
        <title>Genome architecture and evolution of a unichromosomal asexual nematode.</title>
        <authorList>
            <person name="Fradin H."/>
            <person name="Zegar C."/>
            <person name="Gutwein M."/>
            <person name="Lucas J."/>
            <person name="Kovtun M."/>
            <person name="Corcoran D."/>
            <person name="Baugh L.R."/>
            <person name="Kiontke K."/>
            <person name="Gunsalus K."/>
            <person name="Fitch D.H."/>
            <person name="Piano F."/>
        </authorList>
    </citation>
    <scope>NUCLEOTIDE SEQUENCE [LARGE SCALE GENOMIC DNA]</scope>
    <source>
        <strain evidence="8">PF1309</strain>
    </source>
</reference>
<evidence type="ECO:0000256" key="3">
    <source>
        <dbReference type="ARBA" id="ARBA00022737"/>
    </source>
</evidence>
<dbReference type="PANTHER" id="PTHR24033">
    <property type="entry name" value="EGF-LIKE DOMAIN-CONTAINING PROTEIN"/>
    <property type="match status" value="1"/>
</dbReference>
<feature type="disulfide bond" evidence="6">
    <location>
        <begin position="287"/>
        <end position="296"/>
    </location>
</feature>
<feature type="disulfide bond" evidence="6">
    <location>
        <begin position="115"/>
        <end position="124"/>
    </location>
</feature>
<dbReference type="AlphaFoldDB" id="A0A2A2JFJ4"/>
<comment type="caution">
    <text evidence="6">Lacks conserved residue(s) required for the propagation of feature annotation.</text>
</comment>
<accession>A0A2A2JFJ4</accession>
<feature type="domain" description="EGF-like" evidence="7">
    <location>
        <begin position="257"/>
        <end position="297"/>
    </location>
</feature>
<dbReference type="EMBL" id="LIAE01010463">
    <property type="protein sequence ID" value="PAV60548.1"/>
    <property type="molecule type" value="Genomic_DNA"/>
</dbReference>
<proteinExistence type="predicted"/>
<evidence type="ECO:0000256" key="5">
    <source>
        <dbReference type="ARBA" id="ARBA00023180"/>
    </source>
</evidence>
<dbReference type="PROSITE" id="PS00022">
    <property type="entry name" value="EGF_1"/>
    <property type="match status" value="5"/>
</dbReference>
<keyword evidence="1 6" id="KW-0245">EGF-like domain</keyword>
<dbReference type="Proteomes" id="UP000218231">
    <property type="component" value="Unassembled WGS sequence"/>
</dbReference>
<evidence type="ECO:0000256" key="2">
    <source>
        <dbReference type="ARBA" id="ARBA00022729"/>
    </source>
</evidence>
<keyword evidence="3" id="KW-0677">Repeat</keyword>
<feature type="disulfide bond" evidence="6">
    <location>
        <begin position="194"/>
        <end position="203"/>
    </location>
</feature>
<dbReference type="Pfam" id="PF00008">
    <property type="entry name" value="EGF"/>
    <property type="match status" value="2"/>
</dbReference>
<dbReference type="InterPro" id="IPR000742">
    <property type="entry name" value="EGF"/>
</dbReference>
<dbReference type="CDD" id="cd00054">
    <property type="entry name" value="EGF_CA"/>
    <property type="match status" value="1"/>
</dbReference>
<keyword evidence="5" id="KW-0325">Glycoprotein</keyword>
<dbReference type="InterPro" id="IPR018097">
    <property type="entry name" value="EGF_Ca-bd_CS"/>
</dbReference>
<sequence>MTIEMCQAELTSQISPIYTYFTVSGTACYLSNKTYLGWPPILTQNLDNNCKQACPGDNSEECGNLWKRAWVYTFNEINTDDNPCSDHPTLCGSSSQGACVNMPTNNTDVGYLCICAPGYTGDNCESPAEDPCLAESCQNNGTCVSDMQLYTYTCDCTEDYFGEDCQYEKTCTSTTCSNGGTCIENSDGTTSCLCLNHYSGDTCDGPNCANETNECIPDQCQHQATCVDQYLSYQCMCIPGTTGQNCENIIPHCVETEINGQSFPNPCVSKDNQAQCIELIGSYECNCSSQWVGDQCDMNVIIRDVLLAIYGEINMEMVPLLDELMSNPALITDMVPYFLGMKSYDDRIPLSWSADDIFEYISYEDQTIDINNAMYIFNDIVLGNCFTPDRSNFSSRFNHNLNPNYTYLVRDGGTQNGLMAKIRVRQDEYVPWTDTASIMVFVASRLDYIFAESTRYNSQPSEFTIYDILDMYGSTIPNSSRCDSLPAFTE</sequence>
<feature type="domain" description="EGF-like" evidence="7">
    <location>
        <begin position="128"/>
        <end position="166"/>
    </location>
</feature>
<dbReference type="InterPro" id="IPR013032">
    <property type="entry name" value="EGF-like_CS"/>
</dbReference>
<dbReference type="STRING" id="2018661.A0A2A2JFJ4"/>
<keyword evidence="4 6" id="KW-1015">Disulfide bond</keyword>
<dbReference type="PROSITE" id="PS50026">
    <property type="entry name" value="EGF_3"/>
    <property type="match status" value="5"/>
</dbReference>
<evidence type="ECO:0000259" key="7">
    <source>
        <dbReference type="PROSITE" id="PS50026"/>
    </source>
</evidence>